<dbReference type="RefSeq" id="XP_066654875.1">
    <property type="nucleotide sequence ID" value="XM_066800654.1"/>
</dbReference>
<proteinExistence type="predicted"/>
<evidence type="ECO:0000313" key="2">
    <source>
        <dbReference type="EMBL" id="KAK7536459.1"/>
    </source>
</evidence>
<evidence type="ECO:0000313" key="3">
    <source>
        <dbReference type="Proteomes" id="UP001360953"/>
    </source>
</evidence>
<gene>
    <name evidence="2" type="ORF">J3D65DRAFT_628666</name>
</gene>
<feature type="compositionally biased region" description="Pro residues" evidence="1">
    <location>
        <begin position="125"/>
        <end position="139"/>
    </location>
</feature>
<comment type="caution">
    <text evidence="2">The sequence shown here is derived from an EMBL/GenBank/DDBJ whole genome shotgun (WGS) entry which is preliminary data.</text>
</comment>
<protein>
    <submittedName>
        <fullName evidence="2">Uncharacterized protein</fullName>
    </submittedName>
</protein>
<dbReference type="EMBL" id="JBBPEH010000007">
    <property type="protein sequence ID" value="KAK7536459.1"/>
    <property type="molecule type" value="Genomic_DNA"/>
</dbReference>
<keyword evidence="3" id="KW-1185">Reference proteome</keyword>
<feature type="region of interest" description="Disordered" evidence="1">
    <location>
        <begin position="34"/>
        <end position="107"/>
    </location>
</feature>
<organism evidence="2 3">
    <name type="scientific">Phyllosticta citribraziliensis</name>
    <dbReference type="NCBI Taxonomy" id="989973"/>
    <lineage>
        <taxon>Eukaryota</taxon>
        <taxon>Fungi</taxon>
        <taxon>Dikarya</taxon>
        <taxon>Ascomycota</taxon>
        <taxon>Pezizomycotina</taxon>
        <taxon>Dothideomycetes</taxon>
        <taxon>Dothideomycetes incertae sedis</taxon>
        <taxon>Botryosphaeriales</taxon>
        <taxon>Phyllostictaceae</taxon>
        <taxon>Phyllosticta</taxon>
    </lineage>
</organism>
<name>A0ABR1LMP1_9PEZI</name>
<sequence length="149" mass="15789">MLPLHRQHPGFVVVQVAHAHTLVWHLSASSASANTAPWGSPSGAPTAPCGAWGLPDSSGGPSGELLAELLPPSPGRRHSHSTHPRGLGFVHSTSLSPSRRQKLEPACPSSPCLYLCQPTILYNPPRSPLSPRSSPPHPAEPGYMILSRR</sequence>
<reference evidence="2 3" key="1">
    <citation type="submission" date="2024-04" db="EMBL/GenBank/DDBJ databases">
        <title>Phyllosticta paracitricarpa is synonymous to the EU quarantine fungus P. citricarpa based on phylogenomic analyses.</title>
        <authorList>
            <consortium name="Lawrence Berkeley National Laboratory"/>
            <person name="Van ingen-buijs V.A."/>
            <person name="Van westerhoven A.C."/>
            <person name="Haridas S."/>
            <person name="Skiadas P."/>
            <person name="Martin F."/>
            <person name="Groenewald J.Z."/>
            <person name="Crous P.W."/>
            <person name="Seidl M.F."/>
        </authorList>
    </citation>
    <scope>NUCLEOTIDE SEQUENCE [LARGE SCALE GENOMIC DNA]</scope>
    <source>
        <strain evidence="2 3">CPC 17464</strain>
    </source>
</reference>
<evidence type="ECO:0000256" key="1">
    <source>
        <dbReference type="SAM" id="MobiDB-lite"/>
    </source>
</evidence>
<dbReference type="Proteomes" id="UP001360953">
    <property type="component" value="Unassembled WGS sequence"/>
</dbReference>
<dbReference type="GeneID" id="92033560"/>
<feature type="region of interest" description="Disordered" evidence="1">
    <location>
        <begin position="125"/>
        <end position="149"/>
    </location>
</feature>
<accession>A0ABR1LMP1</accession>